<dbReference type="Pfam" id="PF11905">
    <property type="entry name" value="DUF3425"/>
    <property type="match status" value="1"/>
</dbReference>
<dbReference type="AlphaFoldDB" id="W7E3N8"/>
<dbReference type="CDD" id="cd14688">
    <property type="entry name" value="bZIP_YAP"/>
    <property type="match status" value="1"/>
</dbReference>
<organism evidence="2 3">
    <name type="scientific">Bipolaris victoriae (strain FI3)</name>
    <name type="common">Victoria blight of oats agent</name>
    <name type="synonym">Cochliobolus victoriae</name>
    <dbReference type="NCBI Taxonomy" id="930091"/>
    <lineage>
        <taxon>Eukaryota</taxon>
        <taxon>Fungi</taxon>
        <taxon>Dikarya</taxon>
        <taxon>Ascomycota</taxon>
        <taxon>Pezizomycotina</taxon>
        <taxon>Dothideomycetes</taxon>
        <taxon>Pleosporomycetidae</taxon>
        <taxon>Pleosporales</taxon>
        <taxon>Pleosporineae</taxon>
        <taxon>Pleosporaceae</taxon>
        <taxon>Bipolaris</taxon>
    </lineage>
</organism>
<dbReference type="PANTHER" id="PTHR37012:SF2">
    <property type="entry name" value="BZIP DOMAIN-CONTAINING PROTEIN-RELATED"/>
    <property type="match status" value="1"/>
</dbReference>
<evidence type="ECO:0000256" key="1">
    <source>
        <dbReference type="SAM" id="MobiDB-lite"/>
    </source>
</evidence>
<evidence type="ECO:0000313" key="2">
    <source>
        <dbReference type="EMBL" id="EUN20565.1"/>
    </source>
</evidence>
<evidence type="ECO:0000313" key="3">
    <source>
        <dbReference type="Proteomes" id="UP000054337"/>
    </source>
</evidence>
<evidence type="ECO:0008006" key="4">
    <source>
        <dbReference type="Google" id="ProtNLM"/>
    </source>
</evidence>
<dbReference type="InterPro" id="IPR021833">
    <property type="entry name" value="DUF3425"/>
</dbReference>
<feature type="compositionally biased region" description="Basic residues" evidence="1">
    <location>
        <begin position="23"/>
        <end position="44"/>
    </location>
</feature>
<dbReference type="Proteomes" id="UP000054337">
    <property type="component" value="Unassembled WGS sequence"/>
</dbReference>
<keyword evidence="3" id="KW-1185">Reference proteome</keyword>
<feature type="region of interest" description="Disordered" evidence="1">
    <location>
        <begin position="1"/>
        <end position="44"/>
    </location>
</feature>
<sequence>MVAEITSPTPDASEVPGSPNSARRAKKRATDRKSQRTHRERRRTYVHSLEQKIAVLTAASSADERVATLLAENEALRIRCNDLAAQIERIRTIACEANTGNQADKESRPGRENEHQRRSPAAGTTTTAPPPLPLEAENDTRIMEYAAASPASSCAFDAAVENFDFPHDVAHPSFSNHMDETSALLQSFSNIPLQAIDNTGFYDALAVDEAAVTSYFTSSKTIALNGISEGDAPLRDSSYSLSASLPVPNYARPQGAADRLIHAMLEEARSEHQAGRFDTTSPSLARLLSQGPRDILSFRLFHYIKEYGPIPMHWMLATFWVQYLYLRWNVLRTPESYALVPEFLRPTPLECTIPHRLSINMLVWPDIRQALIRDALTVSPEDVGIELLKNLSPYWPPSFAIRGDLIASMDVFRMIETQAVQYEFWKVGKGFFDKYTQYRNCGLGPDR</sequence>
<protein>
    <recommendedName>
        <fullName evidence="4">BZIP domain-containing protein</fullName>
    </recommendedName>
</protein>
<feature type="compositionally biased region" description="Basic and acidic residues" evidence="1">
    <location>
        <begin position="103"/>
        <end position="117"/>
    </location>
</feature>
<proteinExistence type="predicted"/>
<dbReference type="SUPFAM" id="SSF57959">
    <property type="entry name" value="Leucine zipper domain"/>
    <property type="match status" value="1"/>
</dbReference>
<dbReference type="InterPro" id="IPR046347">
    <property type="entry name" value="bZIP_sf"/>
</dbReference>
<feature type="compositionally biased region" description="Polar residues" evidence="1">
    <location>
        <begin position="1"/>
        <end position="10"/>
    </location>
</feature>
<name>W7E3N8_BIPV3</name>
<feature type="region of interest" description="Disordered" evidence="1">
    <location>
        <begin position="100"/>
        <end position="134"/>
    </location>
</feature>
<accession>W7E3N8</accession>
<dbReference type="Gene3D" id="1.20.5.170">
    <property type="match status" value="1"/>
</dbReference>
<dbReference type="GeneID" id="26252689"/>
<dbReference type="GO" id="GO:0003700">
    <property type="term" value="F:DNA-binding transcription factor activity"/>
    <property type="evidence" value="ECO:0007669"/>
    <property type="project" value="InterPro"/>
</dbReference>
<gene>
    <name evidence="2" type="ORF">COCVIDRAFT_21320</name>
</gene>
<reference evidence="2 3" key="1">
    <citation type="journal article" date="2013" name="PLoS Genet.">
        <title>Comparative genome structure, secondary metabolite, and effector coding capacity across Cochliobolus pathogens.</title>
        <authorList>
            <person name="Condon B.J."/>
            <person name="Leng Y."/>
            <person name="Wu D."/>
            <person name="Bushley K.E."/>
            <person name="Ohm R.A."/>
            <person name="Otillar R."/>
            <person name="Martin J."/>
            <person name="Schackwitz W."/>
            <person name="Grimwood J."/>
            <person name="MohdZainudin N."/>
            <person name="Xue C."/>
            <person name="Wang R."/>
            <person name="Manning V.A."/>
            <person name="Dhillon B."/>
            <person name="Tu Z.J."/>
            <person name="Steffenson B.J."/>
            <person name="Salamov A."/>
            <person name="Sun H."/>
            <person name="Lowry S."/>
            <person name="LaButti K."/>
            <person name="Han J."/>
            <person name="Copeland A."/>
            <person name="Lindquist E."/>
            <person name="Barry K."/>
            <person name="Schmutz J."/>
            <person name="Baker S.E."/>
            <person name="Ciuffetti L.M."/>
            <person name="Grigoriev I.V."/>
            <person name="Zhong S."/>
            <person name="Turgeon B.G."/>
        </authorList>
    </citation>
    <scope>NUCLEOTIDE SEQUENCE [LARGE SCALE GENOMIC DNA]</scope>
    <source>
        <strain evidence="2 3">FI3</strain>
    </source>
</reference>
<dbReference type="RefSeq" id="XP_014550139.1">
    <property type="nucleotide sequence ID" value="XM_014694653.1"/>
</dbReference>
<dbReference type="PANTHER" id="PTHR37012">
    <property type="entry name" value="B-ZIP TRANSCRIPTION FACTOR (EUROFUNG)-RELATED"/>
    <property type="match status" value="1"/>
</dbReference>
<dbReference type="HOGENOM" id="CLU_590566_0_0_1"/>
<dbReference type="EMBL" id="KI968953">
    <property type="protein sequence ID" value="EUN20565.1"/>
    <property type="molecule type" value="Genomic_DNA"/>
</dbReference>